<keyword evidence="2" id="KW-0813">Transport</keyword>
<accession>A0A336M6Q5</accession>
<name>A0A336M6Q5_CULSO</name>
<evidence type="ECO:0000313" key="9">
    <source>
        <dbReference type="EMBL" id="SSX25885.1"/>
    </source>
</evidence>
<feature type="transmembrane region" description="Helical" evidence="7">
    <location>
        <begin position="218"/>
        <end position="235"/>
    </location>
</feature>
<feature type="transmembrane region" description="Helical" evidence="7">
    <location>
        <begin position="241"/>
        <end position="265"/>
    </location>
</feature>
<dbReference type="EMBL" id="UFQT01000627">
    <property type="protein sequence ID" value="SSX25885.1"/>
    <property type="molecule type" value="Genomic_DNA"/>
</dbReference>
<dbReference type="PANTHER" id="PTHR43568">
    <property type="entry name" value="P PROTEIN"/>
    <property type="match status" value="1"/>
</dbReference>
<evidence type="ECO:0000256" key="6">
    <source>
        <dbReference type="SAM" id="MobiDB-lite"/>
    </source>
</evidence>
<organism evidence="9">
    <name type="scientific">Culicoides sonorensis</name>
    <name type="common">Biting midge</name>
    <dbReference type="NCBI Taxonomy" id="179676"/>
    <lineage>
        <taxon>Eukaryota</taxon>
        <taxon>Metazoa</taxon>
        <taxon>Ecdysozoa</taxon>
        <taxon>Arthropoda</taxon>
        <taxon>Hexapoda</taxon>
        <taxon>Insecta</taxon>
        <taxon>Pterygota</taxon>
        <taxon>Neoptera</taxon>
        <taxon>Endopterygota</taxon>
        <taxon>Diptera</taxon>
        <taxon>Nematocera</taxon>
        <taxon>Chironomoidea</taxon>
        <taxon>Ceratopogonidae</taxon>
        <taxon>Ceratopogoninae</taxon>
        <taxon>Culicoides</taxon>
        <taxon>Monoculicoides</taxon>
    </lineage>
</organism>
<feature type="transmembrane region" description="Helical" evidence="7">
    <location>
        <begin position="403"/>
        <end position="426"/>
    </location>
</feature>
<feature type="compositionally biased region" description="Polar residues" evidence="6">
    <location>
        <begin position="11"/>
        <end position="20"/>
    </location>
</feature>
<feature type="transmembrane region" description="Helical" evidence="7">
    <location>
        <begin position="586"/>
        <end position="608"/>
    </location>
</feature>
<feature type="transmembrane region" description="Helical" evidence="7">
    <location>
        <begin position="277"/>
        <end position="297"/>
    </location>
</feature>
<keyword evidence="3 7" id="KW-0812">Transmembrane</keyword>
<proteinExistence type="predicted"/>
<keyword evidence="4 7" id="KW-1133">Transmembrane helix</keyword>
<dbReference type="VEuPathDB" id="VectorBase:CSON012835"/>
<feature type="transmembrane region" description="Helical" evidence="7">
    <location>
        <begin position="545"/>
        <end position="563"/>
    </location>
</feature>
<dbReference type="AlphaFoldDB" id="A0A336M6Q5"/>
<keyword evidence="5 7" id="KW-0472">Membrane</keyword>
<feature type="transmembrane region" description="Helical" evidence="7">
    <location>
        <begin position="488"/>
        <end position="511"/>
    </location>
</feature>
<feature type="region of interest" description="Disordered" evidence="6">
    <location>
        <begin position="1"/>
        <end position="20"/>
    </location>
</feature>
<gene>
    <name evidence="9" type="primary">CSON012835</name>
</gene>
<evidence type="ECO:0000256" key="2">
    <source>
        <dbReference type="ARBA" id="ARBA00022448"/>
    </source>
</evidence>
<evidence type="ECO:0000256" key="7">
    <source>
        <dbReference type="SAM" id="Phobius"/>
    </source>
</evidence>
<evidence type="ECO:0000256" key="5">
    <source>
        <dbReference type="ARBA" id="ARBA00023136"/>
    </source>
</evidence>
<sequence>MSIGLQEIRETSNTQNSNGCDPQIVSIKIENVDFATWKTLPKKIKNDPCFKNFQVMDQQFKANTFHHYKASKDDIGCYLDIGFMYSEENSLKQELLAVGANNPYVLKLPNDNQKQRARFCVEGYFGDSLDENTADLCEDCLLLEFYQDYIESKIQKWTLSTVKFNGFIPRPVITKRCKDISFNDFENKRAPIEVCIGNKLEINFPINFSHDLNVQNQTYLIILSGVVLVILYGVISCQVVYRTFASVLSCAFAVVCLVITCLAIINDRPTMNEIMNWIDFDTILLLLCMMIITEIFTETGVFDYLARFVYRFIKGHIRAFIHSMCLLITIASVFLNNVTTTFLFTPVIIKLCEMMELDPVPVLMMMMIHANIGGSLSPFGYPPNVLITSNPDVVKYDITFMSFIKWMGIGVILCSLSATLVSRLMYPFHKEDREKTIGEWKDVLKSLESSLESYIELKTIIEDKINQLCSNNVETFERKLERLKQKDYLLLIKTFVVLLFVIFACLIQFALGIQRLSLSWCALLGLLLLLIISKKNDINVIMSKVDWSALLFFASIFIMIEIVDRCGLIKLICDVTNDLILSVQTAYQLSLAIIIVLWITGIASAFIGSIPVTAIMVRVVVSIANNEELGLPLPPLIWALAFGQCLGGNGTLLGAPSNIFCAGLAQQRGYRIRFNKFFNGIENNLTPKPMMFKLKEPFKVFIEQCDVFDPFIDK</sequence>
<evidence type="ECO:0000256" key="3">
    <source>
        <dbReference type="ARBA" id="ARBA00022692"/>
    </source>
</evidence>
<dbReference type="InterPro" id="IPR004680">
    <property type="entry name" value="Cit_transptr-like_dom"/>
</dbReference>
<feature type="transmembrane region" description="Helical" evidence="7">
    <location>
        <begin position="517"/>
        <end position="533"/>
    </location>
</feature>
<reference evidence="9" key="1">
    <citation type="submission" date="2018-07" db="EMBL/GenBank/DDBJ databases">
        <authorList>
            <person name="Quirk P.G."/>
            <person name="Krulwich T.A."/>
        </authorList>
    </citation>
    <scope>NUCLEOTIDE SEQUENCE</scope>
</reference>
<evidence type="ECO:0000256" key="1">
    <source>
        <dbReference type="ARBA" id="ARBA00004141"/>
    </source>
</evidence>
<dbReference type="PANTHER" id="PTHR43568:SF1">
    <property type="entry name" value="P PROTEIN"/>
    <property type="match status" value="1"/>
</dbReference>
<dbReference type="GO" id="GO:0055085">
    <property type="term" value="P:transmembrane transport"/>
    <property type="evidence" value="ECO:0007669"/>
    <property type="project" value="InterPro"/>
</dbReference>
<comment type="subcellular location">
    <subcellularLocation>
        <location evidence="1">Membrane</location>
        <topology evidence="1">Multi-pass membrane protein</topology>
    </subcellularLocation>
</comment>
<evidence type="ECO:0000256" key="4">
    <source>
        <dbReference type="ARBA" id="ARBA00022989"/>
    </source>
</evidence>
<evidence type="ECO:0000259" key="8">
    <source>
        <dbReference type="Pfam" id="PF03600"/>
    </source>
</evidence>
<feature type="transmembrane region" description="Helical" evidence="7">
    <location>
        <begin position="317"/>
        <end position="348"/>
    </location>
</feature>
<dbReference type="Pfam" id="PF03600">
    <property type="entry name" value="CitMHS"/>
    <property type="match status" value="1"/>
</dbReference>
<dbReference type="CDD" id="cd01116">
    <property type="entry name" value="P_permease"/>
    <property type="match status" value="1"/>
</dbReference>
<dbReference type="GO" id="GO:0016020">
    <property type="term" value="C:membrane"/>
    <property type="evidence" value="ECO:0007669"/>
    <property type="project" value="UniProtKB-SubCell"/>
</dbReference>
<dbReference type="InterPro" id="IPR051475">
    <property type="entry name" value="Diverse_Ion_Transporter"/>
</dbReference>
<protein>
    <submittedName>
        <fullName evidence="9">CSON012835 protein</fullName>
    </submittedName>
</protein>
<feature type="domain" description="Citrate transporter-like" evidence="8">
    <location>
        <begin position="252"/>
        <end position="643"/>
    </location>
</feature>